<dbReference type="Gene3D" id="3.10.180.10">
    <property type="entry name" value="2,3-Dihydroxybiphenyl 1,2-Dioxygenase, domain 1"/>
    <property type="match status" value="1"/>
</dbReference>
<dbReference type="InterPro" id="IPR004360">
    <property type="entry name" value="Glyas_Fos-R_dOase_dom"/>
</dbReference>
<evidence type="ECO:0000313" key="3">
    <source>
        <dbReference type="Proteomes" id="UP001500618"/>
    </source>
</evidence>
<dbReference type="Proteomes" id="UP001500618">
    <property type="component" value="Unassembled WGS sequence"/>
</dbReference>
<reference evidence="3" key="1">
    <citation type="journal article" date="2019" name="Int. J. Syst. Evol. Microbiol.">
        <title>The Global Catalogue of Microorganisms (GCM) 10K type strain sequencing project: providing services to taxonomists for standard genome sequencing and annotation.</title>
        <authorList>
            <consortium name="The Broad Institute Genomics Platform"/>
            <consortium name="The Broad Institute Genome Sequencing Center for Infectious Disease"/>
            <person name="Wu L."/>
            <person name="Ma J."/>
        </authorList>
    </citation>
    <scope>NUCLEOTIDE SEQUENCE [LARGE SCALE GENOMIC DNA]</scope>
    <source>
        <strain evidence="3">JCM 14718</strain>
    </source>
</reference>
<gene>
    <name evidence="2" type="ORF">GCM10009765_41230</name>
</gene>
<keyword evidence="3" id="KW-1185">Reference proteome</keyword>
<accession>A0ABP4TFS8</accession>
<name>A0ABP4TFS8_9ACTN</name>
<dbReference type="InterPro" id="IPR037523">
    <property type="entry name" value="VOC_core"/>
</dbReference>
<dbReference type="EMBL" id="BAAANY010000015">
    <property type="protein sequence ID" value="GAA1687473.1"/>
    <property type="molecule type" value="Genomic_DNA"/>
</dbReference>
<dbReference type="RefSeq" id="WP_344311879.1">
    <property type="nucleotide sequence ID" value="NZ_BAAANY010000015.1"/>
</dbReference>
<protein>
    <submittedName>
        <fullName evidence="2">VOC family protein</fullName>
    </submittedName>
</protein>
<organism evidence="2 3">
    <name type="scientific">Fodinicola feengrottensis</name>
    <dbReference type="NCBI Taxonomy" id="435914"/>
    <lineage>
        <taxon>Bacteria</taxon>
        <taxon>Bacillati</taxon>
        <taxon>Actinomycetota</taxon>
        <taxon>Actinomycetes</taxon>
        <taxon>Mycobacteriales</taxon>
        <taxon>Fodinicola</taxon>
    </lineage>
</organism>
<proteinExistence type="predicted"/>
<dbReference type="PROSITE" id="PS51819">
    <property type="entry name" value="VOC"/>
    <property type="match status" value="1"/>
</dbReference>
<sequence>MTTDVRRIVPDLSTEDPEQTIDFYTGLLALDVHRDPSGVTFLVSRANPTAQIIVLPASSPTADFSIEVADVDAAHEAAVRRGDQIVYELRDEPWGVRRFFVRDPNGHTVNIVSHRS</sequence>
<dbReference type="InterPro" id="IPR029068">
    <property type="entry name" value="Glyas_Bleomycin-R_OHBP_Dase"/>
</dbReference>
<evidence type="ECO:0000259" key="1">
    <source>
        <dbReference type="PROSITE" id="PS51819"/>
    </source>
</evidence>
<comment type="caution">
    <text evidence="2">The sequence shown here is derived from an EMBL/GenBank/DDBJ whole genome shotgun (WGS) entry which is preliminary data.</text>
</comment>
<dbReference type="SUPFAM" id="SSF54593">
    <property type="entry name" value="Glyoxalase/Bleomycin resistance protein/Dihydroxybiphenyl dioxygenase"/>
    <property type="match status" value="1"/>
</dbReference>
<feature type="domain" description="VOC" evidence="1">
    <location>
        <begin position="4"/>
        <end position="114"/>
    </location>
</feature>
<evidence type="ECO:0000313" key="2">
    <source>
        <dbReference type="EMBL" id="GAA1687473.1"/>
    </source>
</evidence>
<dbReference type="Pfam" id="PF00903">
    <property type="entry name" value="Glyoxalase"/>
    <property type="match status" value="1"/>
</dbReference>